<gene>
    <name evidence="10" type="ORF">GCM10007173_03520</name>
</gene>
<feature type="transmembrane region" description="Helical" evidence="7">
    <location>
        <begin position="70"/>
        <end position="94"/>
    </location>
</feature>
<keyword evidence="8" id="KW-0732">Signal</keyword>
<sequence length="265" mass="27575">MSRTAKILSSLFILFWVLTAFAPSLIAPADPLAINPSQAFQAPSSAHIFGTDESGRDVFTRVIHGAGDSLYIGLAATALGMGLALVLGTAAALAPRWLDEVILRVLEALYSVPSLLMALLIIAFTGPGVGPAIVAVGLSTAPGYARLVRSQIRTLKNSEMLEAATVLGRGTWLKVRNHLVPNALQPLLALVTLGIGQAVIWAAALSFLGLGTPPPAPEWGAMLSAGRTYLHLAWWLSFFPGLAIVVVAAGSTLIGRALGGKVKAV</sequence>
<reference evidence="11" key="1">
    <citation type="journal article" date="2019" name="Int. J. Syst. Evol. Microbiol.">
        <title>The Global Catalogue of Microorganisms (GCM) 10K type strain sequencing project: providing services to taxonomists for standard genome sequencing and annotation.</title>
        <authorList>
            <consortium name="The Broad Institute Genomics Platform"/>
            <consortium name="The Broad Institute Genome Sequencing Center for Infectious Disease"/>
            <person name="Wu L."/>
            <person name="Ma J."/>
        </authorList>
    </citation>
    <scope>NUCLEOTIDE SEQUENCE [LARGE SCALE GENOMIC DNA]</scope>
    <source>
        <strain evidence="11">CGMCC 1.3685</strain>
    </source>
</reference>
<comment type="caution">
    <text evidence="10">The sequence shown here is derived from an EMBL/GenBank/DDBJ whole genome shotgun (WGS) entry which is preliminary data.</text>
</comment>
<dbReference type="PROSITE" id="PS50928">
    <property type="entry name" value="ABC_TM1"/>
    <property type="match status" value="1"/>
</dbReference>
<keyword evidence="6 7" id="KW-0472">Membrane</keyword>
<evidence type="ECO:0000259" key="9">
    <source>
        <dbReference type="PROSITE" id="PS50928"/>
    </source>
</evidence>
<evidence type="ECO:0000256" key="2">
    <source>
        <dbReference type="ARBA" id="ARBA00022448"/>
    </source>
</evidence>
<feature type="transmembrane region" description="Helical" evidence="7">
    <location>
        <begin position="232"/>
        <end position="254"/>
    </location>
</feature>
<feature type="signal peptide" evidence="8">
    <location>
        <begin position="1"/>
        <end position="22"/>
    </location>
</feature>
<dbReference type="RefSeq" id="WP_188683226.1">
    <property type="nucleotide sequence ID" value="NZ_BMKX01000001.1"/>
</dbReference>
<comment type="subcellular location">
    <subcellularLocation>
        <location evidence="1 7">Cell membrane</location>
        <topology evidence="1 7">Multi-pass membrane protein</topology>
    </subcellularLocation>
</comment>
<evidence type="ECO:0000256" key="6">
    <source>
        <dbReference type="ARBA" id="ARBA00023136"/>
    </source>
</evidence>
<proteinExistence type="inferred from homology"/>
<dbReference type="Proteomes" id="UP000606115">
    <property type="component" value="Unassembled WGS sequence"/>
</dbReference>
<feature type="transmembrane region" description="Helical" evidence="7">
    <location>
        <begin position="101"/>
        <end position="123"/>
    </location>
</feature>
<protein>
    <submittedName>
        <fullName evidence="10">ABC transporter permease</fullName>
    </submittedName>
</protein>
<feature type="transmembrane region" description="Helical" evidence="7">
    <location>
        <begin position="129"/>
        <end position="148"/>
    </location>
</feature>
<feature type="chain" id="PRO_5046769986" evidence="8">
    <location>
        <begin position="23"/>
        <end position="265"/>
    </location>
</feature>
<accession>A0ABQ2D744</accession>
<evidence type="ECO:0000256" key="3">
    <source>
        <dbReference type="ARBA" id="ARBA00022475"/>
    </source>
</evidence>
<dbReference type="GeneID" id="303302767"/>
<keyword evidence="11" id="KW-1185">Reference proteome</keyword>
<feature type="domain" description="ABC transmembrane type-1" evidence="9">
    <location>
        <begin position="66"/>
        <end position="255"/>
    </location>
</feature>
<organism evidence="10 11">
    <name type="scientific">Glutamicibacter ardleyensis</name>
    <dbReference type="NCBI Taxonomy" id="225894"/>
    <lineage>
        <taxon>Bacteria</taxon>
        <taxon>Bacillati</taxon>
        <taxon>Actinomycetota</taxon>
        <taxon>Actinomycetes</taxon>
        <taxon>Micrococcales</taxon>
        <taxon>Micrococcaceae</taxon>
        <taxon>Glutamicibacter</taxon>
    </lineage>
</organism>
<keyword evidence="5 7" id="KW-1133">Transmembrane helix</keyword>
<dbReference type="InterPro" id="IPR000515">
    <property type="entry name" value="MetI-like"/>
</dbReference>
<comment type="similarity">
    <text evidence="7">Belongs to the binding-protein-dependent transport system permease family.</text>
</comment>
<keyword evidence="3" id="KW-1003">Cell membrane</keyword>
<evidence type="ECO:0000313" key="11">
    <source>
        <dbReference type="Proteomes" id="UP000606115"/>
    </source>
</evidence>
<dbReference type="PANTHER" id="PTHR43386">
    <property type="entry name" value="OLIGOPEPTIDE TRANSPORT SYSTEM PERMEASE PROTEIN APPC"/>
    <property type="match status" value="1"/>
</dbReference>
<dbReference type="CDD" id="cd06261">
    <property type="entry name" value="TM_PBP2"/>
    <property type="match status" value="1"/>
</dbReference>
<evidence type="ECO:0000313" key="10">
    <source>
        <dbReference type="EMBL" id="GGJ48194.1"/>
    </source>
</evidence>
<dbReference type="SUPFAM" id="SSF161098">
    <property type="entry name" value="MetI-like"/>
    <property type="match status" value="1"/>
</dbReference>
<evidence type="ECO:0000256" key="5">
    <source>
        <dbReference type="ARBA" id="ARBA00022989"/>
    </source>
</evidence>
<dbReference type="PANTHER" id="PTHR43386:SF25">
    <property type="entry name" value="PEPTIDE ABC TRANSPORTER PERMEASE PROTEIN"/>
    <property type="match status" value="1"/>
</dbReference>
<feature type="transmembrane region" description="Helical" evidence="7">
    <location>
        <begin position="187"/>
        <end position="212"/>
    </location>
</feature>
<dbReference type="EMBL" id="BMKX01000001">
    <property type="protein sequence ID" value="GGJ48194.1"/>
    <property type="molecule type" value="Genomic_DNA"/>
</dbReference>
<dbReference type="Pfam" id="PF00528">
    <property type="entry name" value="BPD_transp_1"/>
    <property type="match status" value="1"/>
</dbReference>
<dbReference type="InterPro" id="IPR050366">
    <property type="entry name" value="BP-dependent_transpt_permease"/>
</dbReference>
<evidence type="ECO:0000256" key="7">
    <source>
        <dbReference type="RuleBase" id="RU363032"/>
    </source>
</evidence>
<dbReference type="Gene3D" id="1.10.3720.10">
    <property type="entry name" value="MetI-like"/>
    <property type="match status" value="1"/>
</dbReference>
<dbReference type="InterPro" id="IPR035906">
    <property type="entry name" value="MetI-like_sf"/>
</dbReference>
<keyword evidence="2 7" id="KW-0813">Transport</keyword>
<evidence type="ECO:0000256" key="8">
    <source>
        <dbReference type="SAM" id="SignalP"/>
    </source>
</evidence>
<evidence type="ECO:0000256" key="4">
    <source>
        <dbReference type="ARBA" id="ARBA00022692"/>
    </source>
</evidence>
<evidence type="ECO:0000256" key="1">
    <source>
        <dbReference type="ARBA" id="ARBA00004651"/>
    </source>
</evidence>
<name>A0ABQ2D744_9MICC</name>
<keyword evidence="4 7" id="KW-0812">Transmembrane</keyword>